<sequence length="48" mass="5566">MQNEIDNSTLTFRRGLFCDTSERLCRGRGFPLSHKTATLTLRNERPIL</sequence>
<proteinExistence type="predicted"/>
<evidence type="ECO:0000313" key="2">
    <source>
        <dbReference type="Proteomes" id="UP001318920"/>
    </source>
</evidence>
<accession>A0ABS1A4M8</accession>
<dbReference type="EMBL" id="JADWNA010000006">
    <property type="protein sequence ID" value="MBJ8390765.1"/>
    <property type="molecule type" value="Genomic_DNA"/>
</dbReference>
<organism evidence="1 2">
    <name type="scientific">Citrobacter cronae</name>
    <dbReference type="NCBI Taxonomy" id="1748967"/>
    <lineage>
        <taxon>Bacteria</taxon>
        <taxon>Pseudomonadati</taxon>
        <taxon>Pseudomonadota</taxon>
        <taxon>Gammaproteobacteria</taxon>
        <taxon>Enterobacterales</taxon>
        <taxon>Enterobacteriaceae</taxon>
        <taxon>Citrobacter</taxon>
        <taxon>Citrobacter freundii complex</taxon>
    </lineage>
</organism>
<comment type="caution">
    <text evidence="1">The sequence shown here is derived from an EMBL/GenBank/DDBJ whole genome shotgun (WGS) entry which is preliminary data.</text>
</comment>
<keyword evidence="2" id="KW-1185">Reference proteome</keyword>
<evidence type="ECO:0000313" key="1">
    <source>
        <dbReference type="EMBL" id="MBJ8390765.1"/>
    </source>
</evidence>
<dbReference type="Proteomes" id="UP001318920">
    <property type="component" value="Unassembled WGS sequence"/>
</dbReference>
<protein>
    <recommendedName>
        <fullName evidence="3">Hok/Gef family protein</fullName>
    </recommendedName>
</protein>
<name>A0ABS1A4M8_9ENTR</name>
<gene>
    <name evidence="1" type="ORF">I6M80_10945</name>
</gene>
<evidence type="ECO:0008006" key="3">
    <source>
        <dbReference type="Google" id="ProtNLM"/>
    </source>
</evidence>
<reference evidence="1 2" key="1">
    <citation type="submission" date="2020-11" db="EMBL/GenBank/DDBJ databases">
        <title>Enhanced detection system for hospital associated transmission using whole genome sequencing surveillance.</title>
        <authorList>
            <person name="Harrison L.H."/>
            <person name="Van Tyne D."/>
            <person name="Marsh J.W."/>
            <person name="Griffith M.P."/>
            <person name="Snyder D.J."/>
            <person name="Cooper V.S."/>
            <person name="Mustapha M."/>
        </authorList>
    </citation>
    <scope>NUCLEOTIDE SEQUENCE [LARGE SCALE GENOMIC DNA]</scope>
    <source>
        <strain evidence="1 2">CB00171</strain>
    </source>
</reference>